<evidence type="ECO:0000256" key="1">
    <source>
        <dbReference type="SAM" id="Phobius"/>
    </source>
</evidence>
<feature type="transmembrane region" description="Helical" evidence="1">
    <location>
        <begin position="235"/>
        <end position="254"/>
    </location>
</feature>
<keyword evidence="1" id="KW-0472">Membrane</keyword>
<evidence type="ECO:0000313" key="2">
    <source>
        <dbReference type="EMBL" id="NVO58053.1"/>
    </source>
</evidence>
<keyword evidence="3" id="KW-1185">Reference proteome</keyword>
<feature type="transmembrane region" description="Helical" evidence="1">
    <location>
        <begin position="141"/>
        <end position="161"/>
    </location>
</feature>
<feature type="transmembrane region" description="Helical" evidence="1">
    <location>
        <begin position="57"/>
        <end position="78"/>
    </location>
</feature>
<dbReference type="Pfam" id="PF05940">
    <property type="entry name" value="NnrS"/>
    <property type="match status" value="1"/>
</dbReference>
<feature type="transmembrane region" description="Helical" evidence="1">
    <location>
        <begin position="114"/>
        <end position="134"/>
    </location>
</feature>
<feature type="transmembrane region" description="Helical" evidence="1">
    <location>
        <begin position="20"/>
        <end position="41"/>
    </location>
</feature>
<dbReference type="InterPro" id="IPR010266">
    <property type="entry name" value="NnrS"/>
</dbReference>
<accession>A0ABX2PVK8</accession>
<organism evidence="2 3">
    <name type="scientific">Ruegeria haliotis</name>
    <dbReference type="NCBI Taxonomy" id="2747601"/>
    <lineage>
        <taxon>Bacteria</taxon>
        <taxon>Pseudomonadati</taxon>
        <taxon>Pseudomonadota</taxon>
        <taxon>Alphaproteobacteria</taxon>
        <taxon>Rhodobacterales</taxon>
        <taxon>Roseobacteraceae</taxon>
        <taxon>Ruegeria</taxon>
    </lineage>
</organism>
<evidence type="ECO:0000313" key="3">
    <source>
        <dbReference type="Proteomes" id="UP000630805"/>
    </source>
</evidence>
<feature type="transmembrane region" description="Helical" evidence="1">
    <location>
        <begin position="167"/>
        <end position="192"/>
    </location>
</feature>
<feature type="transmembrane region" description="Helical" evidence="1">
    <location>
        <begin position="90"/>
        <end position="108"/>
    </location>
</feature>
<dbReference type="EMBL" id="JABXWT010000017">
    <property type="protein sequence ID" value="NVO58053.1"/>
    <property type="molecule type" value="Genomic_DNA"/>
</dbReference>
<gene>
    <name evidence="2" type="ORF">HW561_19850</name>
</gene>
<feature type="transmembrane region" description="Helical" evidence="1">
    <location>
        <begin position="297"/>
        <end position="318"/>
    </location>
</feature>
<feature type="transmembrane region" description="Helical" evidence="1">
    <location>
        <begin position="330"/>
        <end position="353"/>
    </location>
</feature>
<proteinExistence type="predicted"/>
<keyword evidence="1" id="KW-1133">Transmembrane helix</keyword>
<dbReference type="Proteomes" id="UP000630805">
    <property type="component" value="Unassembled WGS sequence"/>
</dbReference>
<keyword evidence="1" id="KW-0812">Transmembrane</keyword>
<name>A0ABX2PVK8_9RHOB</name>
<dbReference type="RefSeq" id="WP_176867100.1">
    <property type="nucleotide sequence ID" value="NZ_JABXWT010000017.1"/>
</dbReference>
<feature type="transmembrane region" description="Helical" evidence="1">
    <location>
        <begin position="266"/>
        <end position="291"/>
    </location>
</feature>
<reference evidence="2 3" key="1">
    <citation type="submission" date="2020-06" db="EMBL/GenBank/DDBJ databases">
        <authorList>
            <person name="Cao W.R."/>
        </authorList>
    </citation>
    <scope>NUCLEOTIDE SEQUENCE [LARGE SCALE GENOMIC DNA]</scope>
    <source>
        <strain evidence="2 3">B1Z28</strain>
    </source>
</reference>
<comment type="caution">
    <text evidence="2">The sequence shown here is derived from an EMBL/GenBank/DDBJ whole genome shotgun (WGS) entry which is preliminary data.</text>
</comment>
<sequence>MGRVRGFRNFWQAPYRPLFLAAFLCPLLTVAWWPLGVWFGLPGPLFEPVILWHVHELFFGFAAAAIGGYLLTALPGWTGQSPVRGGPLKALLGFWISARFATALASALPPVVPIVLNAGYFLLLAGIIGQQLLSAKAYRKLGFLFIIAALGSGEVLFLGTALAGRSWIGLAIIPVVLIGMVMLMVSIGTRAIPAFTDNWLARISRENRIKQSSGALTQVLLATVIIARVMGWHDIASVAVICAALTLLWTMRGWQSLSALGNPLLAALHLAFLWLPIGLLAMGFAALAPAIYPMGDALHAITIGGMSGLIMAIAGRAAAHTKTGDMQANLGFMAGVLLVWIATVVRLIAPILPHHPVEIVAAALWCTGWVAFTIGFLPAVTGPLRRPVLSGQRYGAPENNANMERAD</sequence>
<feature type="transmembrane region" description="Helical" evidence="1">
    <location>
        <begin position="359"/>
        <end position="380"/>
    </location>
</feature>
<protein>
    <submittedName>
        <fullName evidence="2">NnrS family protein</fullName>
    </submittedName>
</protein>